<feature type="compositionally biased region" description="Basic residues" evidence="3">
    <location>
        <begin position="121"/>
        <end position="135"/>
    </location>
</feature>
<sequence length="135" mass="15792">MEKKKGRLERAKTAGEGWYNMKAPELTEEVKQNLEVLQMRGAINKNRVYKKSDMRTLPKYFAMGTVVEHATDFYSSRIPKKQRKKTLVEELMADVEAKKQLKKQATKLAVKKQMKAQSQSGKKRKPFKRRKVEMD</sequence>
<keyword evidence="6" id="KW-0808">Transferase</keyword>
<dbReference type="GO" id="GO:0016740">
    <property type="term" value="F:transferase activity"/>
    <property type="evidence" value="ECO:0007669"/>
    <property type="project" value="UniProtKB-KW"/>
</dbReference>
<evidence type="ECO:0000256" key="3">
    <source>
        <dbReference type="SAM" id="MobiDB-lite"/>
    </source>
</evidence>
<dbReference type="GO" id="GO:0006396">
    <property type="term" value="P:RNA processing"/>
    <property type="evidence" value="ECO:0007669"/>
    <property type="project" value="TreeGrafter"/>
</dbReference>
<evidence type="ECO:0000256" key="1">
    <source>
        <dbReference type="ARBA" id="ARBA00004604"/>
    </source>
</evidence>
<dbReference type="EMBL" id="VIIS01001173">
    <property type="protein sequence ID" value="KAF0301312.1"/>
    <property type="molecule type" value="Genomic_DNA"/>
</dbReference>
<dbReference type="PANTHER" id="PTHR21686:SF12">
    <property type="entry name" value="DEOXYNUCLEOTIDYLTRANSFERASE TERMINAL-INTERACTING PROTEIN 2"/>
    <property type="match status" value="1"/>
</dbReference>
<gene>
    <name evidence="6" type="primary">DNTTIP2_0</name>
    <name evidence="5" type="synonym">DNTTIP2_1</name>
    <name evidence="6" type="ORF">FJT64_016213</name>
    <name evidence="5" type="ORF">FJT64_026320</name>
</gene>
<organism evidence="6 7">
    <name type="scientific">Amphibalanus amphitrite</name>
    <name type="common">Striped barnacle</name>
    <name type="synonym">Balanus amphitrite</name>
    <dbReference type="NCBI Taxonomy" id="1232801"/>
    <lineage>
        <taxon>Eukaryota</taxon>
        <taxon>Metazoa</taxon>
        <taxon>Ecdysozoa</taxon>
        <taxon>Arthropoda</taxon>
        <taxon>Crustacea</taxon>
        <taxon>Multicrustacea</taxon>
        <taxon>Cirripedia</taxon>
        <taxon>Thoracica</taxon>
        <taxon>Thoracicalcarea</taxon>
        <taxon>Balanomorpha</taxon>
        <taxon>Balanoidea</taxon>
        <taxon>Balanidae</taxon>
        <taxon>Amphibalaninae</taxon>
        <taxon>Amphibalanus</taxon>
    </lineage>
</organism>
<keyword evidence="7" id="KW-1185">Reference proteome</keyword>
<reference evidence="6 7" key="1">
    <citation type="submission" date="2019-07" db="EMBL/GenBank/DDBJ databases">
        <title>Draft genome assembly of a fouling barnacle, Amphibalanus amphitrite (Darwin, 1854): The first reference genome for Thecostraca.</title>
        <authorList>
            <person name="Kim W."/>
        </authorList>
    </citation>
    <scope>NUCLEOTIDE SEQUENCE [LARGE SCALE GENOMIC DNA]</scope>
    <source>
        <strain evidence="6">SNU_AA5</strain>
        <tissue evidence="6">Soma without cirri and trophi</tissue>
    </source>
</reference>
<dbReference type="OrthoDB" id="427886at2759"/>
<comment type="subcellular location">
    <subcellularLocation>
        <location evidence="1">Nucleus</location>
        <location evidence="1">Nucleolus</location>
    </subcellularLocation>
</comment>
<dbReference type="InterPro" id="IPR039883">
    <property type="entry name" value="Fcf2/DNTTIP2"/>
</dbReference>
<keyword evidence="2" id="KW-0539">Nucleus</keyword>
<evidence type="ECO:0000313" key="6">
    <source>
        <dbReference type="EMBL" id="KAF0313221.1"/>
    </source>
</evidence>
<name>A0A6A4XF70_AMPAM</name>
<feature type="domain" description="Fcf2 pre-rRNA processing C-terminal" evidence="4">
    <location>
        <begin position="11"/>
        <end position="103"/>
    </location>
</feature>
<evidence type="ECO:0000256" key="2">
    <source>
        <dbReference type="ARBA" id="ARBA00023242"/>
    </source>
</evidence>
<accession>A0A6A4XF70</accession>
<feature type="region of interest" description="Disordered" evidence="3">
    <location>
        <begin position="110"/>
        <end position="135"/>
    </location>
</feature>
<dbReference type="Proteomes" id="UP000440578">
    <property type="component" value="Unassembled WGS sequence"/>
</dbReference>
<evidence type="ECO:0000313" key="7">
    <source>
        <dbReference type="Proteomes" id="UP000440578"/>
    </source>
</evidence>
<evidence type="ECO:0000259" key="4">
    <source>
        <dbReference type="Pfam" id="PF08698"/>
    </source>
</evidence>
<dbReference type="Pfam" id="PF08698">
    <property type="entry name" value="Fcf2"/>
    <property type="match status" value="1"/>
</dbReference>
<comment type="caution">
    <text evidence="6">The sequence shown here is derived from an EMBL/GenBank/DDBJ whole genome shotgun (WGS) entry which is preliminary data.</text>
</comment>
<dbReference type="InterPro" id="IPR014810">
    <property type="entry name" value="Fcf2_C"/>
</dbReference>
<dbReference type="GO" id="GO:0005730">
    <property type="term" value="C:nucleolus"/>
    <property type="evidence" value="ECO:0007669"/>
    <property type="project" value="UniProtKB-SubCell"/>
</dbReference>
<dbReference type="PANTHER" id="PTHR21686">
    <property type="entry name" value="DEOXYNUCLEOTIDYLTRANSFERASE TERMINAL-INTERACTING PROTEIN 2"/>
    <property type="match status" value="1"/>
</dbReference>
<evidence type="ECO:0000313" key="5">
    <source>
        <dbReference type="EMBL" id="KAF0301312.1"/>
    </source>
</evidence>
<dbReference type="EMBL" id="VIIS01000104">
    <property type="protein sequence ID" value="KAF0313221.1"/>
    <property type="molecule type" value="Genomic_DNA"/>
</dbReference>
<proteinExistence type="predicted"/>
<dbReference type="GO" id="GO:0003723">
    <property type="term" value="F:RNA binding"/>
    <property type="evidence" value="ECO:0007669"/>
    <property type="project" value="TreeGrafter"/>
</dbReference>
<protein>
    <submittedName>
        <fullName evidence="6">Deoxynucleotidyltransferase terminal-interacting protein 2</fullName>
    </submittedName>
</protein>
<dbReference type="AlphaFoldDB" id="A0A6A4XF70"/>